<dbReference type="EMBL" id="JH159154">
    <property type="protein sequence ID" value="EGZ18749.1"/>
    <property type="molecule type" value="Genomic_DNA"/>
</dbReference>
<evidence type="ECO:0000256" key="1">
    <source>
        <dbReference type="SAM" id="Coils"/>
    </source>
</evidence>
<dbReference type="InterPro" id="IPR002156">
    <property type="entry name" value="RNaseH_domain"/>
</dbReference>
<feature type="region of interest" description="Disordered" evidence="2">
    <location>
        <begin position="184"/>
        <end position="214"/>
    </location>
</feature>
<dbReference type="SUPFAM" id="SSF53098">
    <property type="entry name" value="Ribonuclease H-like"/>
    <property type="match status" value="1"/>
</dbReference>
<evidence type="ECO:0000313" key="4">
    <source>
        <dbReference type="EMBL" id="EGZ18749.1"/>
    </source>
</evidence>
<dbReference type="InParanoid" id="G4ZIB2"/>
<protein>
    <recommendedName>
        <fullName evidence="3">RNase H type-1 domain-containing protein</fullName>
    </recommendedName>
</protein>
<organism evidence="4 5">
    <name type="scientific">Phytophthora sojae (strain P6497)</name>
    <name type="common">Soybean stem and root rot agent</name>
    <name type="synonym">Phytophthora megasperma f. sp. glycines</name>
    <dbReference type="NCBI Taxonomy" id="1094619"/>
    <lineage>
        <taxon>Eukaryota</taxon>
        <taxon>Sar</taxon>
        <taxon>Stramenopiles</taxon>
        <taxon>Oomycota</taxon>
        <taxon>Peronosporomycetes</taxon>
        <taxon>Peronosporales</taxon>
        <taxon>Peronosporaceae</taxon>
        <taxon>Phytophthora</taxon>
    </lineage>
</organism>
<dbReference type="GeneID" id="20658077"/>
<dbReference type="GO" id="GO:0004523">
    <property type="term" value="F:RNA-DNA hybrid ribonuclease activity"/>
    <property type="evidence" value="ECO:0007669"/>
    <property type="project" value="InterPro"/>
</dbReference>
<dbReference type="InterPro" id="IPR012337">
    <property type="entry name" value="RNaseH-like_sf"/>
</dbReference>
<reference evidence="4 5" key="1">
    <citation type="journal article" date="2006" name="Science">
        <title>Phytophthora genome sequences uncover evolutionary origins and mechanisms of pathogenesis.</title>
        <authorList>
            <person name="Tyler B.M."/>
            <person name="Tripathy S."/>
            <person name="Zhang X."/>
            <person name="Dehal P."/>
            <person name="Jiang R.H."/>
            <person name="Aerts A."/>
            <person name="Arredondo F.D."/>
            <person name="Baxter L."/>
            <person name="Bensasson D."/>
            <person name="Beynon J.L."/>
            <person name="Chapman J."/>
            <person name="Damasceno C.M."/>
            <person name="Dorrance A.E."/>
            <person name="Dou D."/>
            <person name="Dickerman A.W."/>
            <person name="Dubchak I.L."/>
            <person name="Garbelotto M."/>
            <person name="Gijzen M."/>
            <person name="Gordon S.G."/>
            <person name="Govers F."/>
            <person name="Grunwald N.J."/>
            <person name="Huang W."/>
            <person name="Ivors K.L."/>
            <person name="Jones R.W."/>
            <person name="Kamoun S."/>
            <person name="Krampis K."/>
            <person name="Lamour K.H."/>
            <person name="Lee M.K."/>
            <person name="McDonald W.H."/>
            <person name="Medina M."/>
            <person name="Meijer H.J."/>
            <person name="Nordberg E.K."/>
            <person name="Maclean D.J."/>
            <person name="Ospina-Giraldo M.D."/>
            <person name="Morris P.F."/>
            <person name="Phuntumart V."/>
            <person name="Putnam N.H."/>
            <person name="Rash S."/>
            <person name="Rose J.K."/>
            <person name="Sakihama Y."/>
            <person name="Salamov A.A."/>
            <person name="Savidor A."/>
            <person name="Scheuring C.F."/>
            <person name="Smith B.M."/>
            <person name="Sobral B.W."/>
            <person name="Terry A."/>
            <person name="Torto-Alalibo T.A."/>
            <person name="Win J."/>
            <person name="Xu Z."/>
            <person name="Zhang H."/>
            <person name="Grigoriev I.V."/>
            <person name="Rokhsar D.S."/>
            <person name="Boore J.L."/>
        </authorList>
    </citation>
    <scope>NUCLEOTIDE SEQUENCE [LARGE SCALE GENOMIC DNA]</scope>
    <source>
        <strain evidence="4 5">P6497</strain>
    </source>
</reference>
<accession>G4ZIB2</accession>
<dbReference type="InterPro" id="IPR036397">
    <property type="entry name" value="RNaseH_sf"/>
</dbReference>
<dbReference type="AlphaFoldDB" id="G4ZIB2"/>
<evidence type="ECO:0000259" key="3">
    <source>
        <dbReference type="PROSITE" id="PS50879"/>
    </source>
</evidence>
<dbReference type="PANTHER" id="PTHR46387:SF2">
    <property type="entry name" value="RIBONUCLEASE HI"/>
    <property type="match status" value="1"/>
</dbReference>
<keyword evidence="5" id="KW-1185">Reference proteome</keyword>
<evidence type="ECO:0000313" key="5">
    <source>
        <dbReference type="Proteomes" id="UP000002640"/>
    </source>
</evidence>
<dbReference type="KEGG" id="psoj:PHYSODRAFT_502261"/>
<gene>
    <name evidence="4" type="ORF">PHYSODRAFT_502261</name>
</gene>
<proteinExistence type="predicted"/>
<dbReference type="RefSeq" id="XP_009527807.1">
    <property type="nucleotide sequence ID" value="XM_009529512.1"/>
</dbReference>
<feature type="region of interest" description="Disordered" evidence="2">
    <location>
        <begin position="310"/>
        <end position="344"/>
    </location>
</feature>
<dbReference type="SMR" id="G4ZIB2"/>
<evidence type="ECO:0000256" key="2">
    <source>
        <dbReference type="SAM" id="MobiDB-lite"/>
    </source>
</evidence>
<feature type="domain" description="RNase H type-1" evidence="3">
    <location>
        <begin position="29"/>
        <end position="165"/>
    </location>
</feature>
<feature type="non-terminal residue" evidence="4">
    <location>
        <position position="476"/>
    </location>
</feature>
<dbReference type="PANTHER" id="PTHR46387">
    <property type="entry name" value="POLYNUCLEOTIDYL TRANSFERASE, RIBONUCLEASE H-LIKE SUPERFAMILY PROTEIN"/>
    <property type="match status" value="1"/>
</dbReference>
<sequence>MVPVPTCIARVPEPATTTTSTDSNLERPDDLLWTLYFDGACRHRSTAIGAAPGAGATLFAGTVNKWTFARYLDSTTHTNNTAEYIALISGLTGALHHGVRRLTVKGDSTLILEQVRGRYACNNARLRQLRNQARRLLRRLDYYELVHVDRLENRDADRLANRALDGRRTRTECATHGMDGDGCRGRLTSDRLASGSRAGRDAEPREHPVDVEMENADDEAAATAAADIVRRDRGQTFPVLPVTAYSTPSRQPRLKLRNNLTERELEEAHAAVQRLGHEFADKLTDVEDWETAEGYLSALTPTLYSTLLPFAQHQRPPRRPRRPAVNPARQRGRRRPPRTPPNERLNAALDQLESLQTAPCPSQPAIRKARRRAGCIRSAMRRTSLRKKFRTHEKACMQQIFAGAKADPEHAGGPAAPTSCPIPKSTVHEYFQGVNTPQHQFNFDDEAGEPFRQLLAALPPASAAMDALTSVIVADE</sequence>
<name>G4ZIB2_PHYSP</name>
<feature type="compositionally biased region" description="Basic and acidic residues" evidence="2">
    <location>
        <begin position="198"/>
        <end position="210"/>
    </location>
</feature>
<dbReference type="CDD" id="cd09279">
    <property type="entry name" value="RNase_HI_like"/>
    <property type="match status" value="1"/>
</dbReference>
<dbReference type="Pfam" id="PF13456">
    <property type="entry name" value="RVT_3"/>
    <property type="match status" value="1"/>
</dbReference>
<dbReference type="Proteomes" id="UP000002640">
    <property type="component" value="Unassembled WGS sequence"/>
</dbReference>
<dbReference type="PROSITE" id="PS50879">
    <property type="entry name" value="RNASE_H_1"/>
    <property type="match status" value="1"/>
</dbReference>
<dbReference type="GO" id="GO:0003676">
    <property type="term" value="F:nucleic acid binding"/>
    <property type="evidence" value="ECO:0007669"/>
    <property type="project" value="InterPro"/>
</dbReference>
<feature type="coiled-coil region" evidence="1">
    <location>
        <begin position="112"/>
        <end position="146"/>
    </location>
</feature>
<keyword evidence="1" id="KW-0175">Coiled coil</keyword>
<dbReference type="Gene3D" id="3.30.420.10">
    <property type="entry name" value="Ribonuclease H-like superfamily/Ribonuclease H"/>
    <property type="match status" value="1"/>
</dbReference>